<evidence type="ECO:0000256" key="9">
    <source>
        <dbReference type="RuleBase" id="RU003297"/>
    </source>
</evidence>
<feature type="transmembrane region" description="Helical" evidence="9">
    <location>
        <begin position="322"/>
        <end position="343"/>
    </location>
</feature>
<keyword evidence="5" id="KW-1278">Translocase</keyword>
<comment type="subcellular location">
    <subcellularLocation>
        <location evidence="2">Membrane</location>
        <topology evidence="2">Multi-pass membrane protein</topology>
    </subcellularLocation>
    <subcellularLocation>
        <location evidence="9">Mitochondrion membrane</location>
        <topology evidence="9">Multi-pass membrane protein</topology>
    </subcellularLocation>
</comment>
<comment type="similarity">
    <text evidence="3 9">Belongs to the complex I subunit 4 family.</text>
</comment>
<dbReference type="PANTHER" id="PTHR43507">
    <property type="entry name" value="NADH-UBIQUINONE OXIDOREDUCTASE CHAIN 4"/>
    <property type="match status" value="1"/>
</dbReference>
<evidence type="ECO:0000256" key="7">
    <source>
        <dbReference type="ARBA" id="ARBA00023027"/>
    </source>
</evidence>
<evidence type="ECO:0000259" key="11">
    <source>
        <dbReference type="Pfam" id="PF01059"/>
    </source>
</evidence>
<name>A0A086VL64_9FUNG</name>
<feature type="transmembrane region" description="Helical" evidence="9">
    <location>
        <begin position="261"/>
        <end position="280"/>
    </location>
</feature>
<dbReference type="InterPro" id="IPR001750">
    <property type="entry name" value="ND/Mrp_TM"/>
</dbReference>
<organism evidence="12 13">
    <name type="scientific">Podila verticillata NRRL 6337</name>
    <dbReference type="NCBI Taxonomy" id="1069443"/>
    <lineage>
        <taxon>Eukaryota</taxon>
        <taxon>Fungi</taxon>
        <taxon>Fungi incertae sedis</taxon>
        <taxon>Mucoromycota</taxon>
        <taxon>Mortierellomycotina</taxon>
        <taxon>Mortierellomycetes</taxon>
        <taxon>Mortierellales</taxon>
        <taxon>Mortierellaceae</taxon>
        <taxon>Podila</taxon>
    </lineage>
</organism>
<dbReference type="GO" id="GO:0042773">
    <property type="term" value="P:ATP synthesis coupled electron transport"/>
    <property type="evidence" value="ECO:0007669"/>
    <property type="project" value="InterPro"/>
</dbReference>
<dbReference type="PRINTS" id="PR01437">
    <property type="entry name" value="NUOXDRDTASE4"/>
</dbReference>
<geneLocation type="mitochondrion" evidence="12"/>
<keyword evidence="6 9" id="KW-1133">Transmembrane helix</keyword>
<dbReference type="OrthoDB" id="2394882at2759"/>
<protein>
    <recommendedName>
        <fullName evidence="9">NADH-ubiquinone oxidoreductase chain 4</fullName>
        <ecNumber evidence="9">7.1.1.2</ecNumber>
    </recommendedName>
</protein>
<comment type="function">
    <text evidence="1">Core subunit of the mitochondrial membrane respiratory chain NADH dehydrogenase (Complex I) that is believed to belong to the minimal assembly required for catalysis. Complex I functions in the transfer of electrons from NADH to the respiratory chain. The immediate electron acceptor for the enzyme is believed to be ubiquinone.</text>
</comment>
<keyword evidence="9 12" id="KW-0830">Ubiquinone</keyword>
<feature type="transmembrane region" description="Helical" evidence="9">
    <location>
        <begin position="292"/>
        <end position="310"/>
    </location>
</feature>
<evidence type="ECO:0000256" key="3">
    <source>
        <dbReference type="ARBA" id="ARBA00009025"/>
    </source>
</evidence>
<dbReference type="InterPro" id="IPR000260">
    <property type="entry name" value="NADH4_N"/>
</dbReference>
<accession>A0A086VL64</accession>
<dbReference type="GO" id="GO:0008137">
    <property type="term" value="F:NADH dehydrogenase (ubiquinone) activity"/>
    <property type="evidence" value="ECO:0007669"/>
    <property type="project" value="UniProtKB-UniRule"/>
</dbReference>
<dbReference type="EMBL" id="CM002878">
    <property type="protein sequence ID" value="KFH98263.1"/>
    <property type="molecule type" value="Genomic_DNA"/>
</dbReference>
<evidence type="ECO:0000313" key="12">
    <source>
        <dbReference type="EMBL" id="KFH98263.1"/>
    </source>
</evidence>
<dbReference type="Proteomes" id="UP000243308">
    <property type="component" value="Mitochondrion MT"/>
</dbReference>
<dbReference type="GO" id="GO:0048039">
    <property type="term" value="F:ubiquinone binding"/>
    <property type="evidence" value="ECO:0007669"/>
    <property type="project" value="TreeGrafter"/>
</dbReference>
<keyword evidence="4 9" id="KW-0812">Transmembrane</keyword>
<dbReference type="Pfam" id="PF00361">
    <property type="entry name" value="Proton_antipo_M"/>
    <property type="match status" value="1"/>
</dbReference>
<dbReference type="InterPro" id="IPR003918">
    <property type="entry name" value="NADH_UbQ_OxRdtase"/>
</dbReference>
<sequence length="495" mass="55126">MLTALFFIPLIGALSLLFVNKNESLMKRITLGSTIINFVISLVIWGKFDNNTHEYQFVQEWAEISFCHFNVGIDGISLFFVLLTTFLFPIIILTSWDHKNNLKSYLLNFLILESLLIATFIVLDLLLFYIFFESILIPLFIIIINFGDLLTKEKAGFLLFLYTLFGSLFMLLSIITILILTGTTDFQILSTIDFGTDVQKLLFVGFLIAFIVKTPLIPGHIWLGFAHVAAPIGGSVLLAGVILKLATYLALRVMIPFLPDATLYFTPLIYTLAVISIIYASLTCLRLIDVKAIIAYSSVSHMGVVVLGLFSNNLQGIEGAVILGLAHGVISPLLFIIVGDILYTRSHTRIIKYYRGIATSMPILSLIFFFATLANIATPFSGNFIGEFMSFAGAFQQNPIMAILGATGIFLGTGYSIWLFNRISFGTASRYMSTMPDISRREFFVLLPLIIVSFILGIYPNVVLDSLHLGISSLLINSPQELLLSLSNLYFIIIW</sequence>
<feature type="transmembrane region" description="Helical" evidence="9">
    <location>
        <begin position="400"/>
        <end position="421"/>
    </location>
</feature>
<evidence type="ECO:0000256" key="5">
    <source>
        <dbReference type="ARBA" id="ARBA00022967"/>
    </source>
</evidence>
<keyword evidence="13" id="KW-1185">Reference proteome</keyword>
<dbReference type="GO" id="GO:0015990">
    <property type="term" value="P:electron transport coupled proton transport"/>
    <property type="evidence" value="ECO:0007669"/>
    <property type="project" value="TreeGrafter"/>
</dbReference>
<dbReference type="GO" id="GO:0003954">
    <property type="term" value="F:NADH dehydrogenase activity"/>
    <property type="evidence" value="ECO:0007669"/>
    <property type="project" value="TreeGrafter"/>
</dbReference>
<comment type="catalytic activity">
    <reaction evidence="9">
        <text>a ubiquinone + NADH + 5 H(+)(in) = a ubiquinol + NAD(+) + 4 H(+)(out)</text>
        <dbReference type="Rhea" id="RHEA:29091"/>
        <dbReference type="Rhea" id="RHEA-COMP:9565"/>
        <dbReference type="Rhea" id="RHEA-COMP:9566"/>
        <dbReference type="ChEBI" id="CHEBI:15378"/>
        <dbReference type="ChEBI" id="CHEBI:16389"/>
        <dbReference type="ChEBI" id="CHEBI:17976"/>
        <dbReference type="ChEBI" id="CHEBI:57540"/>
        <dbReference type="ChEBI" id="CHEBI:57945"/>
        <dbReference type="EC" id="7.1.1.2"/>
    </reaction>
</comment>
<keyword evidence="9" id="KW-0813">Transport</keyword>
<dbReference type="Pfam" id="PF01059">
    <property type="entry name" value="Oxidored_q5_N"/>
    <property type="match status" value="1"/>
</dbReference>
<dbReference type="NCBIfam" id="TIGR01972">
    <property type="entry name" value="NDH_I_M"/>
    <property type="match status" value="1"/>
</dbReference>
<evidence type="ECO:0000256" key="4">
    <source>
        <dbReference type="ARBA" id="ARBA00022692"/>
    </source>
</evidence>
<evidence type="ECO:0000259" key="10">
    <source>
        <dbReference type="Pfam" id="PF00361"/>
    </source>
</evidence>
<feature type="domain" description="NADH:quinone oxidoreductase/Mrp antiporter transmembrane" evidence="10">
    <location>
        <begin position="124"/>
        <end position="408"/>
    </location>
</feature>
<evidence type="ECO:0000256" key="2">
    <source>
        <dbReference type="ARBA" id="ARBA00004141"/>
    </source>
</evidence>
<feature type="transmembrane region" description="Helical" evidence="9">
    <location>
        <begin position="68"/>
        <end position="93"/>
    </location>
</feature>
<keyword evidence="8 9" id="KW-0472">Membrane</keyword>
<feature type="transmembrane region" description="Helical" evidence="9">
    <location>
        <begin position="6"/>
        <end position="22"/>
    </location>
</feature>
<keyword evidence="9" id="KW-0249">Electron transport</keyword>
<feature type="transmembrane region" description="Helical" evidence="9">
    <location>
        <begin position="159"/>
        <end position="181"/>
    </location>
</feature>
<reference evidence="12 13" key="1">
    <citation type="submission" date="2011-02" db="EMBL/GenBank/DDBJ databases">
        <title>The Genome Sequence of Mortierella verticillata NRRL 6337.</title>
        <authorList>
            <consortium name="The Broad Institute Genome Sequencing Platform"/>
            <person name="Russ C."/>
            <person name="Cuomo C."/>
            <person name="Burger G."/>
            <person name="Gray M.W."/>
            <person name="Holland P.W.H."/>
            <person name="King N."/>
            <person name="Lang F.B.F."/>
            <person name="Roger A.J."/>
            <person name="Ruiz-Trillo I."/>
            <person name="Young S.K."/>
            <person name="Zeng Q."/>
            <person name="Gargeya S."/>
            <person name="Alvarado L."/>
            <person name="Berlin A."/>
            <person name="Chapman S.B."/>
            <person name="Chen Z."/>
            <person name="Freedman E."/>
            <person name="Gellesch M."/>
            <person name="Goldberg J."/>
            <person name="Griggs A."/>
            <person name="Gujja S."/>
            <person name="Heilman E."/>
            <person name="Heiman D."/>
            <person name="Howarth C."/>
            <person name="Mehta T."/>
            <person name="Neiman D."/>
            <person name="Pearson M."/>
            <person name="Roberts A."/>
            <person name="Saif S."/>
            <person name="Shea T."/>
            <person name="Shenoy N."/>
            <person name="Sisk P."/>
            <person name="Stolte C."/>
            <person name="Sykes S."/>
            <person name="White J."/>
            <person name="Yandava C."/>
            <person name="Haas B."/>
            <person name="Nusbaum C."/>
            <person name="Birren B."/>
        </authorList>
    </citation>
    <scope>NUCLEOTIDE SEQUENCE [LARGE SCALE GENOMIC DNA]</scope>
    <source>
        <strain evidence="12 13">NRRL 6337</strain>
    </source>
</reference>
<dbReference type="InterPro" id="IPR010227">
    <property type="entry name" value="NADH_Q_OxRdtase_chainM/4"/>
</dbReference>
<keyword evidence="9 12" id="KW-0496">Mitochondrion</keyword>
<feature type="transmembrane region" description="Helical" evidence="9">
    <location>
        <begin position="105"/>
        <end position="123"/>
    </location>
</feature>
<proteinExistence type="inferred from homology"/>
<feature type="transmembrane region" description="Helical" evidence="9">
    <location>
        <begin position="29"/>
        <end position="48"/>
    </location>
</feature>
<feature type="transmembrane region" description="Helical" evidence="9">
    <location>
        <begin position="129"/>
        <end position="147"/>
    </location>
</feature>
<dbReference type="GO" id="GO:0031966">
    <property type="term" value="C:mitochondrial membrane"/>
    <property type="evidence" value="ECO:0007669"/>
    <property type="project" value="UniProtKB-SubCell"/>
</dbReference>
<comment type="function">
    <text evidence="9">Core subunit of the mitochondrial membrane respiratory chain NADH dehydrogenase (Complex I) which catalyzes electron transfer from NADH through the respiratory chain, using ubiquinone as an electron acceptor. Essential for the catalytic activity and assembly of complex I.</text>
</comment>
<evidence type="ECO:0000256" key="8">
    <source>
        <dbReference type="ARBA" id="ARBA00023136"/>
    </source>
</evidence>
<feature type="transmembrane region" description="Helical" evidence="9">
    <location>
        <begin position="363"/>
        <end position="380"/>
    </location>
</feature>
<feature type="domain" description="NADH:ubiquinone oxidoreductase chain 4 N-terminal" evidence="11">
    <location>
        <begin position="6"/>
        <end position="119"/>
    </location>
</feature>
<evidence type="ECO:0000256" key="6">
    <source>
        <dbReference type="ARBA" id="ARBA00022989"/>
    </source>
</evidence>
<feature type="transmembrane region" description="Helical" evidence="9">
    <location>
        <begin position="201"/>
        <end position="223"/>
    </location>
</feature>
<keyword evidence="9" id="KW-0679">Respiratory chain</keyword>
<evidence type="ECO:0000313" key="13">
    <source>
        <dbReference type="Proteomes" id="UP000243308"/>
    </source>
</evidence>
<feature type="transmembrane region" description="Helical" evidence="9">
    <location>
        <begin position="235"/>
        <end position="255"/>
    </location>
</feature>
<dbReference type="AlphaFoldDB" id="A0A086VL64"/>
<evidence type="ECO:0000256" key="1">
    <source>
        <dbReference type="ARBA" id="ARBA00003257"/>
    </source>
</evidence>
<dbReference type="PANTHER" id="PTHR43507:SF1">
    <property type="entry name" value="NADH-UBIQUINONE OXIDOREDUCTASE CHAIN 4"/>
    <property type="match status" value="1"/>
</dbReference>
<dbReference type="EC" id="7.1.1.2" evidence="9"/>
<gene>
    <name evidence="12" type="ORF">MVEG_20001</name>
</gene>
<feature type="transmembrane region" description="Helical" evidence="9">
    <location>
        <begin position="442"/>
        <end position="462"/>
    </location>
</feature>
<keyword evidence="7 9" id="KW-0520">NAD</keyword>